<accession>A0A518VFP4</accession>
<dbReference type="AlphaFoldDB" id="A0A518VFP4"/>
<protein>
    <submittedName>
        <fullName evidence="1">Uncharacterized protein</fullName>
    </submittedName>
</protein>
<name>A0A518VFP4_BRELA</name>
<reference evidence="1 2" key="1">
    <citation type="submission" date="2018-11" db="EMBL/GenBank/DDBJ databases">
        <title>Phylogenetic determinants of toxin gene distribution in genomes of Brevibacillus laterosporus.</title>
        <authorList>
            <person name="Glare T.R."/>
            <person name="Durrant A."/>
            <person name="Berry C."/>
            <person name="Palma L."/>
            <person name="Ormskirk M."/>
            <person name="Cox M.O."/>
        </authorList>
    </citation>
    <scope>NUCLEOTIDE SEQUENCE [LARGE SCALE GENOMIC DNA]</scope>
    <source>
        <strain evidence="1 2">1821L</strain>
    </source>
</reference>
<evidence type="ECO:0000313" key="2">
    <source>
        <dbReference type="Proteomes" id="UP000319432"/>
    </source>
</evidence>
<sequence>MAIINSFVKNGKYREMLDYVQTYYARR</sequence>
<dbReference type="EMBL" id="CP033464">
    <property type="protein sequence ID" value="QDX95821.1"/>
    <property type="molecule type" value="Genomic_DNA"/>
</dbReference>
<gene>
    <name evidence="1" type="ORF">EEL30_18910</name>
</gene>
<organism evidence="1 2">
    <name type="scientific">Brevibacillus laterosporus</name>
    <name type="common">Bacillus laterosporus</name>
    <dbReference type="NCBI Taxonomy" id="1465"/>
    <lineage>
        <taxon>Bacteria</taxon>
        <taxon>Bacillati</taxon>
        <taxon>Bacillota</taxon>
        <taxon>Bacilli</taxon>
        <taxon>Bacillales</taxon>
        <taxon>Paenibacillaceae</taxon>
        <taxon>Brevibacillus</taxon>
    </lineage>
</organism>
<evidence type="ECO:0000313" key="1">
    <source>
        <dbReference type="EMBL" id="QDX95821.1"/>
    </source>
</evidence>
<proteinExistence type="predicted"/>
<keyword evidence="2" id="KW-1185">Reference proteome</keyword>
<dbReference type="Proteomes" id="UP000319432">
    <property type="component" value="Chromosome"/>
</dbReference>